<evidence type="ECO:0008006" key="3">
    <source>
        <dbReference type="Google" id="ProtNLM"/>
    </source>
</evidence>
<name>A0ABY5IWT3_9FLAO</name>
<dbReference type="EMBL" id="CP101751">
    <property type="protein sequence ID" value="UUC46203.1"/>
    <property type="molecule type" value="Genomic_DNA"/>
</dbReference>
<evidence type="ECO:0000313" key="2">
    <source>
        <dbReference type="Proteomes" id="UP001059844"/>
    </source>
</evidence>
<dbReference type="RefSeq" id="WP_256551872.1">
    <property type="nucleotide sequence ID" value="NZ_CP101751.1"/>
</dbReference>
<evidence type="ECO:0000313" key="1">
    <source>
        <dbReference type="EMBL" id="UUC46203.1"/>
    </source>
</evidence>
<reference evidence="1" key="1">
    <citation type="submission" date="2022-07" db="EMBL/GenBank/DDBJ databases">
        <title>Isolation, identification, and degradation of a PFOSA degrading strain from sewage treatment plant.</title>
        <authorList>
            <person name="Zhang L."/>
            <person name="Huo Y."/>
        </authorList>
    </citation>
    <scope>NUCLEOTIDE SEQUENCE</scope>
    <source>
        <strain evidence="1">C1</strain>
    </source>
</reference>
<organism evidence="1 2">
    <name type="scientific">Flavobacterium cerinum</name>
    <dbReference type="NCBI Taxonomy" id="2502784"/>
    <lineage>
        <taxon>Bacteria</taxon>
        <taxon>Pseudomonadati</taxon>
        <taxon>Bacteroidota</taxon>
        <taxon>Flavobacteriia</taxon>
        <taxon>Flavobacteriales</taxon>
        <taxon>Flavobacteriaceae</taxon>
        <taxon>Flavobacterium</taxon>
    </lineage>
</organism>
<protein>
    <recommendedName>
        <fullName evidence="3">Bacteriocin</fullName>
    </recommendedName>
</protein>
<sequence>MKTTTSDKLSFKRQSVIELSETTLAAINGGGESIADFMPISTCLCPMITRITRQL</sequence>
<keyword evidence="2" id="KW-1185">Reference proteome</keyword>
<proteinExistence type="predicted"/>
<accession>A0ABY5IWT3</accession>
<gene>
    <name evidence="1" type="ORF">NOX80_03115</name>
</gene>
<dbReference type="Proteomes" id="UP001059844">
    <property type="component" value="Chromosome"/>
</dbReference>